<keyword evidence="3" id="KW-1185">Reference proteome</keyword>
<gene>
    <name evidence="2" type="ORF">RhiirA4_486624</name>
</gene>
<name>A0A2I1HRL5_9GLOM</name>
<comment type="caution">
    <text evidence="2">The sequence shown here is derived from an EMBL/GenBank/DDBJ whole genome shotgun (WGS) entry which is preliminary data.</text>
</comment>
<evidence type="ECO:0000313" key="3">
    <source>
        <dbReference type="Proteomes" id="UP000234323"/>
    </source>
</evidence>
<dbReference type="EMBL" id="LLXI01005478">
    <property type="protein sequence ID" value="PKY61529.1"/>
    <property type="molecule type" value="Genomic_DNA"/>
</dbReference>
<reference evidence="2 3" key="1">
    <citation type="submission" date="2015-10" db="EMBL/GenBank/DDBJ databases">
        <title>Genome analyses suggest a sexual origin of heterokaryosis in a supposedly ancient asexual fungus.</title>
        <authorList>
            <person name="Ropars J."/>
            <person name="Sedzielewska K."/>
            <person name="Noel J."/>
            <person name="Charron P."/>
            <person name="Farinelli L."/>
            <person name="Marton T."/>
            <person name="Kruger M."/>
            <person name="Pelin A."/>
            <person name="Brachmann A."/>
            <person name="Corradi N."/>
        </authorList>
    </citation>
    <scope>NUCLEOTIDE SEQUENCE [LARGE SCALE GENOMIC DNA]</scope>
    <source>
        <strain evidence="2 3">A4</strain>
    </source>
</reference>
<feature type="compositionally biased region" description="Acidic residues" evidence="1">
    <location>
        <begin position="56"/>
        <end position="71"/>
    </location>
</feature>
<protein>
    <submittedName>
        <fullName evidence="2">Uncharacterized protein</fullName>
    </submittedName>
</protein>
<feature type="compositionally biased region" description="Basic and acidic residues" evidence="1">
    <location>
        <begin position="42"/>
        <end position="55"/>
    </location>
</feature>
<feature type="region of interest" description="Disordered" evidence="1">
    <location>
        <begin position="1"/>
        <end position="71"/>
    </location>
</feature>
<dbReference type="Proteomes" id="UP000234323">
    <property type="component" value="Unassembled WGS sequence"/>
</dbReference>
<feature type="compositionally biased region" description="Low complexity" evidence="1">
    <location>
        <begin position="1"/>
        <end position="25"/>
    </location>
</feature>
<sequence length="221" mass="26202">MEAVNEILQEESSNNESETSINGESSVKRKRKRKIEKEVDDTEKSNERKKARIEGEESTEEEEISEDETEEFKELLKDLCTPVTEEQIVEPEDVENMTLERLFIRAEKGSQELVKYWYDVGKEFRNEIRKMKSETNKKEKAIRSDIYNRMEKNLKGRTRNTIQARLTRAENIYKLFEGIGGKQEINRMKNTCMNTIIKLKFREGKIDKLIRKVNEKRGRKK</sequence>
<dbReference type="VEuPathDB" id="FungiDB:RhiirFUN_013198"/>
<dbReference type="VEuPathDB" id="FungiDB:RhiirA1_473835"/>
<evidence type="ECO:0000313" key="2">
    <source>
        <dbReference type="EMBL" id="PKY61529.1"/>
    </source>
</evidence>
<proteinExistence type="predicted"/>
<accession>A0A2I1HRL5</accession>
<dbReference type="AlphaFoldDB" id="A0A2I1HRL5"/>
<organism evidence="2 3">
    <name type="scientific">Rhizophagus irregularis</name>
    <dbReference type="NCBI Taxonomy" id="588596"/>
    <lineage>
        <taxon>Eukaryota</taxon>
        <taxon>Fungi</taxon>
        <taxon>Fungi incertae sedis</taxon>
        <taxon>Mucoromycota</taxon>
        <taxon>Glomeromycotina</taxon>
        <taxon>Glomeromycetes</taxon>
        <taxon>Glomerales</taxon>
        <taxon>Glomeraceae</taxon>
        <taxon>Rhizophagus</taxon>
    </lineage>
</organism>
<evidence type="ECO:0000256" key="1">
    <source>
        <dbReference type="SAM" id="MobiDB-lite"/>
    </source>
</evidence>